<keyword evidence="4" id="KW-1185">Reference proteome</keyword>
<dbReference type="SUPFAM" id="SSF52972">
    <property type="entry name" value="ITPase-like"/>
    <property type="match status" value="1"/>
</dbReference>
<keyword evidence="2" id="KW-0378">Hydrolase</keyword>
<reference evidence="3 4" key="1">
    <citation type="submission" date="2018-07" db="EMBL/GenBank/DDBJ databases">
        <title>The complete nuclear genome of the prasinophyte Chloropicon primus (CCMP1205).</title>
        <authorList>
            <person name="Pombert J.-F."/>
            <person name="Otis C."/>
            <person name="Turmel M."/>
            <person name="Lemieux C."/>
        </authorList>
    </citation>
    <scope>NUCLEOTIDE SEQUENCE [LARGE SCALE GENOMIC DNA]</scope>
    <source>
        <strain evidence="3 4">CCMP1205</strain>
    </source>
</reference>
<comment type="cofactor">
    <cofactor evidence="1">
        <name>a divalent metal cation</name>
        <dbReference type="ChEBI" id="CHEBI:60240"/>
    </cofactor>
</comment>
<gene>
    <name evidence="3" type="ORF">A3770_05p37990</name>
</gene>
<dbReference type="PANTHER" id="PTHR43213:SF5">
    <property type="entry name" value="BIFUNCTIONAL DTTP_UTP PYROPHOSPHATASE_METHYLTRANSFERASE PROTEIN-RELATED"/>
    <property type="match status" value="1"/>
</dbReference>
<dbReference type="Gene3D" id="3.90.950.10">
    <property type="match status" value="1"/>
</dbReference>
<dbReference type="STRING" id="1764295.A0A5B8MLZ1"/>
<dbReference type="GO" id="GO:0047429">
    <property type="term" value="F:nucleoside triphosphate diphosphatase activity"/>
    <property type="evidence" value="ECO:0007669"/>
    <property type="project" value="InterPro"/>
</dbReference>
<evidence type="ECO:0000256" key="2">
    <source>
        <dbReference type="ARBA" id="ARBA00022801"/>
    </source>
</evidence>
<dbReference type="Pfam" id="PF02545">
    <property type="entry name" value="Maf"/>
    <property type="match status" value="1"/>
</dbReference>
<dbReference type="InterPro" id="IPR003697">
    <property type="entry name" value="Maf-like"/>
</dbReference>
<dbReference type="PANTHER" id="PTHR43213">
    <property type="entry name" value="BIFUNCTIONAL DTTP/UTP PYROPHOSPHATASE/METHYLTRANSFERASE PROTEIN-RELATED"/>
    <property type="match status" value="1"/>
</dbReference>
<dbReference type="CDD" id="cd00555">
    <property type="entry name" value="Maf"/>
    <property type="match status" value="1"/>
</dbReference>
<dbReference type="InterPro" id="IPR029001">
    <property type="entry name" value="ITPase-like_fam"/>
</dbReference>
<dbReference type="Proteomes" id="UP000316726">
    <property type="component" value="Chromosome 5"/>
</dbReference>
<organism evidence="3 4">
    <name type="scientific">Chloropicon primus</name>
    <dbReference type="NCBI Taxonomy" id="1764295"/>
    <lineage>
        <taxon>Eukaryota</taxon>
        <taxon>Viridiplantae</taxon>
        <taxon>Chlorophyta</taxon>
        <taxon>Chloropicophyceae</taxon>
        <taxon>Chloropicales</taxon>
        <taxon>Chloropicaceae</taxon>
        <taxon>Chloropicon</taxon>
    </lineage>
</organism>
<evidence type="ECO:0000313" key="4">
    <source>
        <dbReference type="Proteomes" id="UP000316726"/>
    </source>
</evidence>
<proteinExistence type="inferred from homology"/>
<name>A0A5B8MLZ1_9CHLO</name>
<evidence type="ECO:0000313" key="3">
    <source>
        <dbReference type="EMBL" id="QDZ21281.1"/>
    </source>
</evidence>
<protein>
    <submittedName>
        <fullName evidence="3">Septum formation protein Maf</fullName>
    </submittedName>
</protein>
<dbReference type="HAMAP" id="MF_00528">
    <property type="entry name" value="Maf"/>
    <property type="match status" value="1"/>
</dbReference>
<dbReference type="NCBIfam" id="TIGR00172">
    <property type="entry name" value="maf"/>
    <property type="match status" value="1"/>
</dbReference>
<evidence type="ECO:0000256" key="1">
    <source>
        <dbReference type="ARBA" id="ARBA00001968"/>
    </source>
</evidence>
<accession>A0A5B8MLZ1</accession>
<dbReference type="OrthoDB" id="10267058at2759"/>
<sequence>MRARPTSTTLPFVYGGGARGRPFGSRASKAHARGPEPLQASSNVRGMLHVCRGELKKYSVILASQSPRRKELLQSLGLEYETVVSNFAEDLDKTKYSNNAADYAADTALHKVEDVSNIILEREKGNGDGRYLIIGADTVVDLEGEVMEKPATEEEAFGMLSKLSGNTHTVHTGVAVCLLESGGRSKEFTKCAESTSVTFSVLPEEVIRAYIASGEPMDKAGSYGIQGSGGSMVSGIKGCYFNVMGLPLNRLSKLLIEVLGKTSEGA</sequence>
<dbReference type="EMBL" id="CP031038">
    <property type="protein sequence ID" value="QDZ21281.1"/>
    <property type="molecule type" value="Genomic_DNA"/>
</dbReference>
<dbReference type="AlphaFoldDB" id="A0A5B8MLZ1"/>